<proteinExistence type="predicted"/>
<evidence type="ECO:0000313" key="2">
    <source>
        <dbReference type="EMBL" id="PSB01321.1"/>
    </source>
</evidence>
<feature type="region of interest" description="Disordered" evidence="1">
    <location>
        <begin position="1"/>
        <end position="35"/>
    </location>
</feature>
<evidence type="ECO:0000313" key="3">
    <source>
        <dbReference type="Proteomes" id="UP000238762"/>
    </source>
</evidence>
<gene>
    <name evidence="2" type="ORF">C7B64_18995</name>
</gene>
<dbReference type="Proteomes" id="UP000238762">
    <property type="component" value="Unassembled WGS sequence"/>
</dbReference>
<keyword evidence="3" id="KW-1185">Reference proteome</keyword>
<comment type="caution">
    <text evidence="2">The sequence shown here is derived from an EMBL/GenBank/DDBJ whole genome shotgun (WGS) entry which is preliminary data.</text>
</comment>
<dbReference type="AlphaFoldDB" id="A0A2T1BZ94"/>
<dbReference type="RefSeq" id="WP_106290314.1">
    <property type="nucleotide sequence ID" value="NZ_CAWNTC010000147.1"/>
</dbReference>
<evidence type="ECO:0000256" key="1">
    <source>
        <dbReference type="SAM" id="MobiDB-lite"/>
    </source>
</evidence>
<reference evidence="2 3" key="2">
    <citation type="submission" date="2018-03" db="EMBL/GenBank/DDBJ databases">
        <title>The ancient ancestry and fast evolution of plastids.</title>
        <authorList>
            <person name="Moore K.R."/>
            <person name="Magnabosco C."/>
            <person name="Momper L."/>
            <person name="Gold D.A."/>
            <person name="Bosak T."/>
            <person name="Fournier G.P."/>
        </authorList>
    </citation>
    <scope>NUCLEOTIDE SEQUENCE [LARGE SCALE GENOMIC DNA]</scope>
    <source>
        <strain evidence="2 3">CCAP 1448/3</strain>
    </source>
</reference>
<reference evidence="2 3" key="1">
    <citation type="submission" date="2018-02" db="EMBL/GenBank/DDBJ databases">
        <authorList>
            <person name="Cohen D.B."/>
            <person name="Kent A.D."/>
        </authorList>
    </citation>
    <scope>NUCLEOTIDE SEQUENCE [LARGE SCALE GENOMIC DNA]</scope>
    <source>
        <strain evidence="2 3">CCAP 1448/3</strain>
    </source>
</reference>
<feature type="compositionally biased region" description="Basic and acidic residues" evidence="1">
    <location>
        <begin position="7"/>
        <end position="22"/>
    </location>
</feature>
<dbReference type="EMBL" id="PVWJ01000115">
    <property type="protein sequence ID" value="PSB01321.1"/>
    <property type="molecule type" value="Genomic_DNA"/>
</dbReference>
<organism evidence="2 3">
    <name type="scientific">Merismopedia glauca CCAP 1448/3</name>
    <dbReference type="NCBI Taxonomy" id="1296344"/>
    <lineage>
        <taxon>Bacteria</taxon>
        <taxon>Bacillati</taxon>
        <taxon>Cyanobacteriota</taxon>
        <taxon>Cyanophyceae</taxon>
        <taxon>Synechococcales</taxon>
        <taxon>Merismopediaceae</taxon>
        <taxon>Merismopedia</taxon>
    </lineage>
</organism>
<sequence>MSIQRLKRWESPRKEGRNDKGRGGSARQRQLRKRNQLLRKKLKSEGENQQNKERGSDRSLSFFGVVFKFLRTVTSNQIDL</sequence>
<accession>A0A2T1BZ94</accession>
<dbReference type="OrthoDB" id="428503at2"/>
<protein>
    <submittedName>
        <fullName evidence="2">Uncharacterized protein</fullName>
    </submittedName>
</protein>
<name>A0A2T1BZ94_9CYAN</name>